<proteinExistence type="predicted"/>
<sequence>MLKSILSISVFLISFQLFSQISTESERDKDGNINFFTVNTDVIPYTVMFHFSSLQNLNTSGGDVVTVVAMPGRSRATTLKPRQQNISTNYQYKVSYIRGNLYGKTKTEPVYFLPVQEGTIVLAQNMTHLENRLQPKEMNDDYVGVSFRLKEPTEIVAPRKGIIAGIHMSEPDEKDNLDFRRDENYIEIYHQDGSITKIMVLKSGSQKVELGELVLPGQVIASSAGENYNSGSHVRMVNIKPKKEEDDKLKYEQFPVKFITEDGAMFIEEPLSVMAVHPDELVTAEMSKREVKKYKSGKL</sequence>
<dbReference type="OrthoDB" id="1112802at2"/>
<gene>
    <name evidence="2" type="ORF">ALPR1_04050</name>
</gene>
<dbReference type="STRING" id="388413.ALPR1_04050"/>
<accession>A3HW63</accession>
<evidence type="ECO:0000313" key="3">
    <source>
        <dbReference type="Proteomes" id="UP000003919"/>
    </source>
</evidence>
<reference evidence="2 3" key="1">
    <citation type="journal article" date="2011" name="J. Bacteriol.">
        <title>Complete genome sequence of Algoriphagus sp. PR1, bacterial prey of a colony-forming choanoflagellate.</title>
        <authorList>
            <person name="Alegado R.A."/>
            <person name="Ferriera S."/>
            <person name="Nusbaum C."/>
            <person name="Young S.K."/>
            <person name="Zeng Q."/>
            <person name="Imamovic A."/>
            <person name="Fairclough S.R."/>
            <person name="King N."/>
        </authorList>
    </citation>
    <scope>NUCLEOTIDE SEQUENCE [LARGE SCALE GENOMIC DNA]</scope>
    <source>
        <strain evidence="2 3">PR1</strain>
    </source>
</reference>
<evidence type="ECO:0000256" key="1">
    <source>
        <dbReference type="SAM" id="SignalP"/>
    </source>
</evidence>
<dbReference type="Proteomes" id="UP000003919">
    <property type="component" value="Unassembled WGS sequence"/>
</dbReference>
<keyword evidence="3" id="KW-1185">Reference proteome</keyword>
<dbReference type="HOGENOM" id="CLU_938950_0_0_10"/>
<dbReference type="RefSeq" id="WP_008198546.1">
    <property type="nucleotide sequence ID" value="NZ_CM001023.1"/>
</dbReference>
<protein>
    <submittedName>
        <fullName evidence="2">Uncharacterized protein</fullName>
    </submittedName>
</protein>
<dbReference type="InterPro" id="IPR011055">
    <property type="entry name" value="Dup_hybrid_motif"/>
</dbReference>
<dbReference type="EMBL" id="AAXU02000001">
    <property type="protein sequence ID" value="EAZ82385.1"/>
    <property type="molecule type" value="Genomic_DNA"/>
</dbReference>
<dbReference type="eggNOG" id="COG0739">
    <property type="taxonomic scope" value="Bacteria"/>
</dbReference>
<keyword evidence="1" id="KW-0732">Signal</keyword>
<evidence type="ECO:0000313" key="2">
    <source>
        <dbReference type="EMBL" id="EAZ82385.1"/>
    </source>
</evidence>
<feature type="chain" id="PRO_5002652777" evidence="1">
    <location>
        <begin position="20"/>
        <end position="299"/>
    </location>
</feature>
<comment type="caution">
    <text evidence="2">The sequence shown here is derived from an EMBL/GenBank/DDBJ whole genome shotgun (WGS) entry which is preliminary data.</text>
</comment>
<dbReference type="AlphaFoldDB" id="A3HW63"/>
<dbReference type="Gene3D" id="2.70.70.10">
    <property type="entry name" value="Glucose Permease (Domain IIA)"/>
    <property type="match status" value="1"/>
</dbReference>
<organism evidence="2 3">
    <name type="scientific">Algoriphagus machipongonensis</name>
    <dbReference type="NCBI Taxonomy" id="388413"/>
    <lineage>
        <taxon>Bacteria</taxon>
        <taxon>Pseudomonadati</taxon>
        <taxon>Bacteroidota</taxon>
        <taxon>Cytophagia</taxon>
        <taxon>Cytophagales</taxon>
        <taxon>Cyclobacteriaceae</taxon>
        <taxon>Algoriphagus</taxon>
    </lineage>
</organism>
<name>A3HW63_9BACT</name>
<feature type="signal peptide" evidence="1">
    <location>
        <begin position="1"/>
        <end position="19"/>
    </location>
</feature>